<dbReference type="OrthoDB" id="269227at2759"/>
<dbReference type="Gene3D" id="3.30.560.10">
    <property type="entry name" value="Glucose Oxidase, domain 3"/>
    <property type="match status" value="1"/>
</dbReference>
<accession>A0A409XME0</accession>
<dbReference type="SUPFAM" id="SSF54373">
    <property type="entry name" value="FAD-linked reductases, C-terminal domain"/>
    <property type="match status" value="1"/>
</dbReference>
<keyword evidence="4" id="KW-1185">Reference proteome</keyword>
<evidence type="ECO:0000313" key="3">
    <source>
        <dbReference type="EMBL" id="PPQ91911.1"/>
    </source>
</evidence>
<evidence type="ECO:0000313" key="4">
    <source>
        <dbReference type="Proteomes" id="UP000283269"/>
    </source>
</evidence>
<comment type="cofactor">
    <cofactor evidence="1">
        <name>FAD</name>
        <dbReference type="ChEBI" id="CHEBI:57692"/>
    </cofactor>
</comment>
<proteinExistence type="predicted"/>
<dbReference type="Pfam" id="PF05199">
    <property type="entry name" value="GMC_oxred_C"/>
    <property type="match status" value="1"/>
</dbReference>
<protein>
    <recommendedName>
        <fullName evidence="2">Glucose-methanol-choline oxidoreductase C-terminal domain-containing protein</fullName>
    </recommendedName>
</protein>
<sequence>MYQQPTSFISSKESLLAILVNSGCIDDSGHDISSSDNESGELPDLKIVPVHINYRVPPIPFEAGVLSLKVGLMLPAYRGSMSLASENPFDRPTCALNFLSDPADFAVTRKGIKLTKRTGVKMREQGMKMADLYMPDSESDVDLDSLSRKQREPLTTMVALVAWRQKTIPVLVLSMTSFVCIEFRTCGLQTAASSLS</sequence>
<name>A0A409XME0_PSICY</name>
<gene>
    <name evidence="3" type="ORF">CVT25_001187</name>
</gene>
<feature type="domain" description="Glucose-methanol-choline oxidoreductase C-terminal" evidence="2">
    <location>
        <begin position="75"/>
        <end position="140"/>
    </location>
</feature>
<dbReference type="EMBL" id="NHYD01001213">
    <property type="protein sequence ID" value="PPQ91911.1"/>
    <property type="molecule type" value="Genomic_DNA"/>
</dbReference>
<dbReference type="GO" id="GO:0016614">
    <property type="term" value="F:oxidoreductase activity, acting on CH-OH group of donors"/>
    <property type="evidence" value="ECO:0007669"/>
    <property type="project" value="InterPro"/>
</dbReference>
<reference evidence="3 4" key="1">
    <citation type="journal article" date="2018" name="Evol. Lett.">
        <title>Horizontal gene cluster transfer increased hallucinogenic mushroom diversity.</title>
        <authorList>
            <person name="Reynolds H.T."/>
            <person name="Vijayakumar V."/>
            <person name="Gluck-Thaler E."/>
            <person name="Korotkin H.B."/>
            <person name="Matheny P.B."/>
            <person name="Slot J.C."/>
        </authorList>
    </citation>
    <scope>NUCLEOTIDE SEQUENCE [LARGE SCALE GENOMIC DNA]</scope>
    <source>
        <strain evidence="3 4">2631</strain>
    </source>
</reference>
<comment type="caution">
    <text evidence="3">The sequence shown here is derived from an EMBL/GenBank/DDBJ whole genome shotgun (WGS) entry which is preliminary data.</text>
</comment>
<organism evidence="3 4">
    <name type="scientific">Psilocybe cyanescens</name>
    <dbReference type="NCBI Taxonomy" id="93625"/>
    <lineage>
        <taxon>Eukaryota</taxon>
        <taxon>Fungi</taxon>
        <taxon>Dikarya</taxon>
        <taxon>Basidiomycota</taxon>
        <taxon>Agaricomycotina</taxon>
        <taxon>Agaricomycetes</taxon>
        <taxon>Agaricomycetidae</taxon>
        <taxon>Agaricales</taxon>
        <taxon>Agaricineae</taxon>
        <taxon>Strophariaceae</taxon>
        <taxon>Psilocybe</taxon>
    </lineage>
</organism>
<evidence type="ECO:0000256" key="1">
    <source>
        <dbReference type="ARBA" id="ARBA00001974"/>
    </source>
</evidence>
<dbReference type="STRING" id="93625.A0A409XME0"/>
<dbReference type="InterPro" id="IPR007867">
    <property type="entry name" value="GMC_OxRtase_C"/>
</dbReference>
<evidence type="ECO:0000259" key="2">
    <source>
        <dbReference type="Pfam" id="PF05199"/>
    </source>
</evidence>
<dbReference type="InParanoid" id="A0A409XME0"/>
<dbReference type="AlphaFoldDB" id="A0A409XME0"/>
<dbReference type="Proteomes" id="UP000283269">
    <property type="component" value="Unassembled WGS sequence"/>
</dbReference>